<dbReference type="Proteomes" id="UP000001208">
    <property type="component" value="Chromosome"/>
</dbReference>
<proteinExistence type="predicted"/>
<evidence type="ECO:0000313" key="2">
    <source>
        <dbReference type="Proteomes" id="UP000001208"/>
    </source>
</evidence>
<gene>
    <name evidence="1" type="ordered locus">Ctha_0235</name>
</gene>
<dbReference type="EMBL" id="CP001100">
    <property type="protein sequence ID" value="ACF12706.1"/>
    <property type="molecule type" value="Genomic_DNA"/>
</dbReference>
<organism evidence="1 2">
    <name type="scientific">Chloroherpeton thalassium (strain ATCC 35110 / GB-78)</name>
    <dbReference type="NCBI Taxonomy" id="517418"/>
    <lineage>
        <taxon>Bacteria</taxon>
        <taxon>Pseudomonadati</taxon>
        <taxon>Chlorobiota</taxon>
        <taxon>Chlorobiia</taxon>
        <taxon>Chlorobiales</taxon>
        <taxon>Chloroherpetonaceae</taxon>
        <taxon>Chloroherpeton</taxon>
    </lineage>
</organism>
<dbReference type="STRING" id="517418.Ctha_0235"/>
<dbReference type="RefSeq" id="WP_012498790.1">
    <property type="nucleotide sequence ID" value="NC_011026.1"/>
</dbReference>
<accession>B3QTG0</accession>
<dbReference type="HOGENOM" id="CLU_2286473_0_0_10"/>
<keyword evidence="2" id="KW-1185">Reference proteome</keyword>
<reference evidence="1 2" key="1">
    <citation type="submission" date="2008-06" db="EMBL/GenBank/DDBJ databases">
        <title>Complete sequence of Chloroherpeton thalassium ATCC 35110.</title>
        <authorList>
            <consortium name="US DOE Joint Genome Institute"/>
            <person name="Lucas S."/>
            <person name="Copeland A."/>
            <person name="Lapidus A."/>
            <person name="Glavina del Rio T."/>
            <person name="Dalin E."/>
            <person name="Tice H."/>
            <person name="Bruce D."/>
            <person name="Goodwin L."/>
            <person name="Pitluck S."/>
            <person name="Schmutz J."/>
            <person name="Larimer F."/>
            <person name="Land M."/>
            <person name="Hauser L."/>
            <person name="Kyrpides N."/>
            <person name="Mikhailova N."/>
            <person name="Liu Z."/>
            <person name="Li T."/>
            <person name="Zhao F."/>
            <person name="Overmann J."/>
            <person name="Bryant D.A."/>
            <person name="Richardson P."/>
        </authorList>
    </citation>
    <scope>NUCLEOTIDE SEQUENCE [LARGE SCALE GENOMIC DNA]</scope>
    <source>
        <strain evidence="2">ATCC 35110 / GB-78</strain>
    </source>
</reference>
<dbReference type="KEGG" id="cts:Ctha_0235"/>
<name>B3QTG0_CHLT3</name>
<sequence length="101" mass="11279">MDAPAASDPFQPSDKFDAPLRIKLRELKKNEAKETLRVLVKCSSKISDEMKTALEKTGLKIGTIAGNICTTSGNIHVIEHLQALQFVQRVSLSQQQQYFHP</sequence>
<evidence type="ECO:0000313" key="1">
    <source>
        <dbReference type="EMBL" id="ACF12706.1"/>
    </source>
</evidence>
<dbReference type="AlphaFoldDB" id="B3QTG0"/>
<protein>
    <submittedName>
        <fullName evidence="1">Uncharacterized protein</fullName>
    </submittedName>
</protein>